<feature type="signal peptide" evidence="8">
    <location>
        <begin position="1"/>
        <end position="29"/>
    </location>
</feature>
<evidence type="ECO:0000313" key="10">
    <source>
        <dbReference type="Proteomes" id="UP000504618"/>
    </source>
</evidence>
<dbReference type="InterPro" id="IPR013162">
    <property type="entry name" value="CD80_C2-set"/>
</dbReference>
<keyword evidence="2 7" id="KW-0812">Transmembrane</keyword>
<feature type="transmembrane region" description="Helical" evidence="7">
    <location>
        <begin position="679"/>
        <end position="701"/>
    </location>
</feature>
<comment type="subcellular location">
    <subcellularLocation>
        <location evidence="1">Membrane</location>
        <topology evidence="1">Single-pass membrane protein</topology>
    </subcellularLocation>
</comment>
<keyword evidence="8" id="KW-0732">Signal</keyword>
<dbReference type="GeneID" id="112462057"/>
<feature type="chain" id="PRO_5026852625" evidence="8">
    <location>
        <begin position="30"/>
        <end position="908"/>
    </location>
</feature>
<dbReference type="PROSITE" id="PS50835">
    <property type="entry name" value="IG_LIKE"/>
    <property type="match status" value="4"/>
</dbReference>
<dbReference type="InterPro" id="IPR003599">
    <property type="entry name" value="Ig_sub"/>
</dbReference>
<evidence type="ECO:0000259" key="9">
    <source>
        <dbReference type="PROSITE" id="PS50835"/>
    </source>
</evidence>
<dbReference type="InterPro" id="IPR007110">
    <property type="entry name" value="Ig-like_dom"/>
</dbReference>
<dbReference type="GO" id="GO:0016020">
    <property type="term" value="C:membrane"/>
    <property type="evidence" value="ECO:0007669"/>
    <property type="project" value="UniProtKB-SubCell"/>
</dbReference>
<dbReference type="Pfam" id="PF13927">
    <property type="entry name" value="Ig_3"/>
    <property type="match status" value="1"/>
</dbReference>
<feature type="domain" description="Ig-like" evidence="9">
    <location>
        <begin position="359"/>
        <end position="451"/>
    </location>
</feature>
<dbReference type="InterPro" id="IPR013783">
    <property type="entry name" value="Ig-like_fold"/>
</dbReference>
<dbReference type="SMART" id="SM00409">
    <property type="entry name" value="IG"/>
    <property type="match status" value="4"/>
</dbReference>
<dbReference type="InterPro" id="IPR036179">
    <property type="entry name" value="Ig-like_dom_sf"/>
</dbReference>
<dbReference type="SUPFAM" id="SSF48726">
    <property type="entry name" value="Immunoglobulin"/>
    <property type="match status" value="5"/>
</dbReference>
<feature type="domain" description="Ig-like" evidence="9">
    <location>
        <begin position="34"/>
        <end position="148"/>
    </location>
</feature>
<evidence type="ECO:0000256" key="6">
    <source>
        <dbReference type="SAM" id="MobiDB-lite"/>
    </source>
</evidence>
<evidence type="ECO:0000256" key="7">
    <source>
        <dbReference type="SAM" id="Phobius"/>
    </source>
</evidence>
<dbReference type="Gene3D" id="2.60.40.10">
    <property type="entry name" value="Immunoglobulins"/>
    <property type="match status" value="5"/>
</dbReference>
<dbReference type="Pfam" id="PF07686">
    <property type="entry name" value="V-set"/>
    <property type="match status" value="1"/>
</dbReference>
<dbReference type="InterPro" id="IPR003598">
    <property type="entry name" value="Ig_sub2"/>
</dbReference>
<dbReference type="Pfam" id="PF08205">
    <property type="entry name" value="C2-set_2"/>
    <property type="match status" value="2"/>
</dbReference>
<keyword evidence="4 7" id="KW-0472">Membrane</keyword>
<protein>
    <submittedName>
        <fullName evidence="11">Irregular chiasm C-roughest protein-like isoform X4</fullName>
    </submittedName>
</protein>
<dbReference type="SMART" id="SM00408">
    <property type="entry name" value="IGc2"/>
    <property type="match status" value="4"/>
</dbReference>
<evidence type="ECO:0000256" key="2">
    <source>
        <dbReference type="ARBA" id="ARBA00022692"/>
    </source>
</evidence>
<evidence type="ECO:0000256" key="5">
    <source>
        <dbReference type="ARBA" id="ARBA00023157"/>
    </source>
</evidence>
<evidence type="ECO:0000256" key="8">
    <source>
        <dbReference type="SAM" id="SignalP"/>
    </source>
</evidence>
<reference evidence="11" key="1">
    <citation type="submission" date="2025-08" db="UniProtKB">
        <authorList>
            <consortium name="RefSeq"/>
        </authorList>
    </citation>
    <scope>IDENTIFICATION</scope>
    <source>
        <tissue evidence="11">Whole body</tissue>
    </source>
</reference>
<evidence type="ECO:0000313" key="11">
    <source>
        <dbReference type="RefSeq" id="XP_024883361.1"/>
    </source>
</evidence>
<dbReference type="RefSeq" id="XP_024883361.1">
    <property type="nucleotide sequence ID" value="XM_025027593.1"/>
</dbReference>
<feature type="domain" description="Ig-like" evidence="9">
    <location>
        <begin position="168"/>
        <end position="253"/>
    </location>
</feature>
<keyword evidence="3 7" id="KW-1133">Transmembrane helix</keyword>
<feature type="compositionally biased region" description="Polar residues" evidence="6">
    <location>
        <begin position="884"/>
        <end position="895"/>
    </location>
</feature>
<organism evidence="10 11">
    <name type="scientific">Temnothorax curvispinosus</name>
    <dbReference type="NCBI Taxonomy" id="300111"/>
    <lineage>
        <taxon>Eukaryota</taxon>
        <taxon>Metazoa</taxon>
        <taxon>Ecdysozoa</taxon>
        <taxon>Arthropoda</taxon>
        <taxon>Hexapoda</taxon>
        <taxon>Insecta</taxon>
        <taxon>Pterygota</taxon>
        <taxon>Neoptera</taxon>
        <taxon>Endopterygota</taxon>
        <taxon>Hymenoptera</taxon>
        <taxon>Apocrita</taxon>
        <taxon>Aculeata</taxon>
        <taxon>Formicoidea</taxon>
        <taxon>Formicidae</taxon>
        <taxon>Myrmicinae</taxon>
        <taxon>Temnothorax</taxon>
    </lineage>
</organism>
<dbReference type="PANTHER" id="PTHR23278:SF30">
    <property type="entry name" value="SIDESTEP VIII, ISOFORM B"/>
    <property type="match status" value="1"/>
</dbReference>
<dbReference type="Proteomes" id="UP000504618">
    <property type="component" value="Unplaced"/>
</dbReference>
<dbReference type="PANTHER" id="PTHR23278">
    <property type="entry name" value="SIDESTEP PROTEIN"/>
    <property type="match status" value="1"/>
</dbReference>
<feature type="domain" description="Ig-like" evidence="9">
    <location>
        <begin position="260"/>
        <end position="338"/>
    </location>
</feature>
<feature type="compositionally biased region" description="Basic and acidic residues" evidence="6">
    <location>
        <begin position="708"/>
        <end position="717"/>
    </location>
</feature>
<gene>
    <name evidence="11" type="primary">LOC112462057</name>
</gene>
<evidence type="ECO:0000256" key="4">
    <source>
        <dbReference type="ARBA" id="ARBA00023136"/>
    </source>
</evidence>
<feature type="region of interest" description="Disordered" evidence="6">
    <location>
        <begin position="866"/>
        <end position="908"/>
    </location>
</feature>
<accession>A0A6J1QQW2</accession>
<dbReference type="AlphaFoldDB" id="A0A6J1QQW2"/>
<keyword evidence="10" id="KW-1185">Reference proteome</keyword>
<keyword evidence="5" id="KW-1015">Disulfide bond</keyword>
<name>A0A6J1QQW2_9HYME</name>
<sequence length="908" mass="99972">MLRDEMATSLGSLASLLTLLLYACSSCHARITNQEIVTMTDAEAVAGGIAQLPCDVKPPLSGDKLHLVIWYKEEADAPIYSFDTRGRDSPDQGNHWQDHSLEGRAFFKHSESPAKLILEKVRESDAAVYRCRVDFKQSPTRNSKVNLTVIIPPEQLSILDEDGRSHIPHYILGPYSEGASLNITCVAAGGRPQPRVTWWQGTALLDNSYETVDAKRVRNVLQLEKLGREHLRAFLTCQATNNNMVTPISSSVSLDMNLKPLWVQIQGENRPLSAGKTYEIGCEVVGARPSPTITWSKGNMILRNARETTSPDGNVTTSILTFVPSIEDAGKFLYCRASVPDIPDSEMEEGWKLNIYHEPVVTLELGSNLNSSAIREGIDVYFECNIKSNPWVYKVSWRHNGNPLYHNTATGTIISNQSLVLQSVTRSRAGIYTCIGNNQEGDGESNPLNLDIKFVPVCQHGQTKVFGVARQETARIPCELEANPSEVSFTWKFNNTMEAVNIPQAHVTSDRTRSTASYTPMTELDYGTLLCWGSNDQGTQLEPCVYHIVPAGERLAQPPSPENCTIREESRTTVRVSCAESEYFDANTATYVLQVFDADTRRLLASATSLTPSMLEVTNLPAERSSSGLMLSLRIMTAHAMSDATVLHSPHFVQEGNTNKEHHRYPALTPVMLSLSGPLLGAVVGATAGLLLVIFVIVLAVKLRYRPRSQEDSHDDGGMANLAASGTGTSSPHDKSSTLPLSADSIESFEKNPDIIPHANENSYAELCKSASPRYVLQQQRPETNTFTPANNGTELTYVELALRGNRRIPPNCYQPVQISSIQRPQLLPMSTLTRRQPIQEPTIYAQVASHSKPIYVPPPHPYMNRSSDETTAETPLIGHDNKITTISHSGSSIWRTDPPPSSNAPTT</sequence>
<proteinExistence type="predicted"/>
<feature type="compositionally biased region" description="Pro residues" evidence="6">
    <location>
        <begin position="898"/>
        <end position="908"/>
    </location>
</feature>
<evidence type="ECO:0000256" key="1">
    <source>
        <dbReference type="ARBA" id="ARBA00004167"/>
    </source>
</evidence>
<dbReference type="InterPro" id="IPR013106">
    <property type="entry name" value="Ig_V-set"/>
</dbReference>
<feature type="region of interest" description="Disordered" evidence="6">
    <location>
        <begin position="708"/>
        <end position="740"/>
    </location>
</feature>
<dbReference type="PROSITE" id="PS51257">
    <property type="entry name" value="PROKAR_LIPOPROTEIN"/>
    <property type="match status" value="1"/>
</dbReference>
<evidence type="ECO:0000256" key="3">
    <source>
        <dbReference type="ARBA" id="ARBA00022989"/>
    </source>
</evidence>